<dbReference type="GO" id="GO:0004130">
    <property type="term" value="F:cytochrome-c peroxidase activity"/>
    <property type="evidence" value="ECO:0007669"/>
    <property type="project" value="TreeGrafter"/>
</dbReference>
<dbReference type="InterPro" id="IPR051395">
    <property type="entry name" value="Cytochrome_c_Peroxidase/MauG"/>
</dbReference>
<evidence type="ECO:0000256" key="7">
    <source>
        <dbReference type="PROSITE-ProRule" id="PRU00433"/>
    </source>
</evidence>
<keyword evidence="11" id="KW-1185">Reference proteome</keyword>
<evidence type="ECO:0000256" key="5">
    <source>
        <dbReference type="ARBA" id="ARBA00023002"/>
    </source>
</evidence>
<evidence type="ECO:0000313" key="10">
    <source>
        <dbReference type="EMBL" id="MCK8140553.1"/>
    </source>
</evidence>
<evidence type="ECO:0000256" key="6">
    <source>
        <dbReference type="ARBA" id="ARBA00023004"/>
    </source>
</evidence>
<accession>A0A9X1XPA3</accession>
<dbReference type="GO" id="GO:0030313">
    <property type="term" value="C:cell envelope"/>
    <property type="evidence" value="ECO:0007669"/>
    <property type="project" value="UniProtKB-SubCell"/>
</dbReference>
<keyword evidence="6 7" id="KW-0408">Iron</keyword>
<evidence type="ECO:0000256" key="2">
    <source>
        <dbReference type="ARBA" id="ARBA00022617"/>
    </source>
</evidence>
<gene>
    <name evidence="10" type="ORF">MW871_01470</name>
</gene>
<evidence type="ECO:0000313" key="11">
    <source>
        <dbReference type="Proteomes" id="UP001139260"/>
    </source>
</evidence>
<dbReference type="SUPFAM" id="SSF46626">
    <property type="entry name" value="Cytochrome c"/>
    <property type="match status" value="2"/>
</dbReference>
<dbReference type="Gene3D" id="1.10.760.10">
    <property type="entry name" value="Cytochrome c-like domain"/>
    <property type="match status" value="2"/>
</dbReference>
<evidence type="ECO:0000256" key="4">
    <source>
        <dbReference type="ARBA" id="ARBA00022729"/>
    </source>
</evidence>
<keyword evidence="10" id="KW-0575">Peroxidase</keyword>
<feature type="chain" id="PRO_5040831776" evidence="8">
    <location>
        <begin position="28"/>
        <end position="605"/>
    </location>
</feature>
<dbReference type="InterPro" id="IPR038352">
    <property type="entry name" value="Imelysin_sf"/>
</dbReference>
<comment type="caution">
    <text evidence="10">The sequence shown here is derived from an EMBL/GenBank/DDBJ whole genome shotgun (WGS) entry which is preliminary data.</text>
</comment>
<dbReference type="Pfam" id="PF03150">
    <property type="entry name" value="CCP_MauG"/>
    <property type="match status" value="1"/>
</dbReference>
<dbReference type="Proteomes" id="UP001139260">
    <property type="component" value="Unassembled WGS sequence"/>
</dbReference>
<dbReference type="GO" id="GO:0020037">
    <property type="term" value="F:heme binding"/>
    <property type="evidence" value="ECO:0007669"/>
    <property type="project" value="InterPro"/>
</dbReference>
<dbReference type="GO" id="GO:0009055">
    <property type="term" value="F:electron transfer activity"/>
    <property type="evidence" value="ECO:0007669"/>
    <property type="project" value="InterPro"/>
</dbReference>
<feature type="domain" description="Cytochrome c" evidence="9">
    <location>
        <begin position="459"/>
        <end position="599"/>
    </location>
</feature>
<dbReference type="InterPro" id="IPR036909">
    <property type="entry name" value="Cyt_c-like_dom_sf"/>
</dbReference>
<comment type="subcellular location">
    <subcellularLocation>
        <location evidence="1">Cell envelope</location>
    </subcellularLocation>
</comment>
<evidence type="ECO:0000256" key="3">
    <source>
        <dbReference type="ARBA" id="ARBA00022723"/>
    </source>
</evidence>
<dbReference type="EMBL" id="JALNUB010000001">
    <property type="protein sequence ID" value="MCK8140553.1"/>
    <property type="molecule type" value="Genomic_DNA"/>
</dbReference>
<feature type="domain" description="Cytochrome c" evidence="9">
    <location>
        <begin position="306"/>
        <end position="440"/>
    </location>
</feature>
<keyword evidence="5" id="KW-0560">Oxidoreductase</keyword>
<dbReference type="InterPro" id="IPR004852">
    <property type="entry name" value="Di-haem_cyt_c_peroxidsae"/>
</dbReference>
<protein>
    <submittedName>
        <fullName evidence="10">Cytochrome-c peroxidase</fullName>
    </submittedName>
</protein>
<dbReference type="RefSeq" id="WP_248427316.1">
    <property type="nucleotide sequence ID" value="NZ_JALNUB010000001.1"/>
</dbReference>
<evidence type="ECO:0000259" key="9">
    <source>
        <dbReference type="PROSITE" id="PS51007"/>
    </source>
</evidence>
<dbReference type="PANTHER" id="PTHR30600">
    <property type="entry name" value="CYTOCHROME C PEROXIDASE-RELATED"/>
    <property type="match status" value="1"/>
</dbReference>
<organism evidence="10 11">
    <name type="scientific">Flavobacterium pygoscelis</name>
    <dbReference type="NCBI Taxonomy" id="2893176"/>
    <lineage>
        <taxon>Bacteria</taxon>
        <taxon>Pseudomonadati</taxon>
        <taxon>Bacteroidota</taxon>
        <taxon>Flavobacteriia</taxon>
        <taxon>Flavobacteriales</taxon>
        <taxon>Flavobacteriaceae</taxon>
        <taxon>Flavobacterium</taxon>
    </lineage>
</organism>
<dbReference type="InterPro" id="IPR009056">
    <property type="entry name" value="Cyt_c-like_dom"/>
</dbReference>
<proteinExistence type="predicted"/>
<feature type="signal peptide" evidence="8">
    <location>
        <begin position="1"/>
        <end position="27"/>
    </location>
</feature>
<dbReference type="AlphaFoldDB" id="A0A9X1XPA3"/>
<keyword evidence="2 7" id="KW-0349">Heme</keyword>
<sequence length="605" mass="68846">MKFNQNCILKISLILCCSLVMMLQSCKKEYTPLKVQKELLADIENLELKTNYFQKLAEKETDLNKLKQAFAHTRLAYKKIEWAVEYFTPDPARFINGPALDELEVAENKFLPPNGFQVIEEILYPEYDSKNKTTLVREIKMIKANLNQVKQSISVITISDDFVLDAIKMQVNRILALGITGFDSPLAQLSIPEANIGLNSISNLISKMDYHGDESTKLVKEIVNSCSEASKYCQTNNDFFAFDRIYFITNFLNPIYKNLIAFQKTNAIKNIDQNSVVNPEATTIFDKNAFDVNAFIPSKEYQYTAEKVALGKKLFSENRFSKDNTRSCTSCHNPKLAFTDNLKTNVSLQGGKLARNTPTLTYASLQNAQFWDMRQLDLEKQSSDVIQNKEEMHGNVSNIIGFLNKDKAYFKLFQQAFPKSKQIQEWQVQNALASYVRSLNAFDSKFDKYMRGESNDYTNQEKLGFNLFAGKAKCATCHFIPLFNGTVPPKFNKTEHEVIGTPENQNNLKISPDLGRYKQHQMEQLKNAFKTPTLRNVAITAPYMHNGVFSSLEQVIDFYNKGGGIGVGLKVENQSLAPDKLNLNDKEIKALVAFMETLTDDKYVE</sequence>
<keyword evidence="4 8" id="KW-0732">Signal</keyword>
<evidence type="ECO:0000256" key="8">
    <source>
        <dbReference type="SAM" id="SignalP"/>
    </source>
</evidence>
<dbReference type="PROSITE" id="PS51257">
    <property type="entry name" value="PROKAR_LIPOPROTEIN"/>
    <property type="match status" value="1"/>
</dbReference>
<reference evidence="10" key="1">
    <citation type="submission" date="2022-04" db="EMBL/GenBank/DDBJ databases">
        <title>Flavobacterium pygoscelis sp. nov. isolated from Chinstrap chick (Pygoscelis antarcticus).</title>
        <authorList>
            <person name="Irgang R."/>
            <person name="Poblete-Morales M."/>
            <person name="Avendano-Herrera R."/>
        </authorList>
    </citation>
    <scope>NUCLEOTIDE SEQUENCE</scope>
    <source>
        <strain evidence="10">I-SCBP12n</strain>
    </source>
</reference>
<keyword evidence="3 7" id="KW-0479">Metal-binding</keyword>
<dbReference type="GO" id="GO:0046872">
    <property type="term" value="F:metal ion binding"/>
    <property type="evidence" value="ECO:0007669"/>
    <property type="project" value="UniProtKB-KW"/>
</dbReference>
<dbReference type="PROSITE" id="PS51007">
    <property type="entry name" value="CYTC"/>
    <property type="match status" value="2"/>
</dbReference>
<evidence type="ECO:0000256" key="1">
    <source>
        <dbReference type="ARBA" id="ARBA00004196"/>
    </source>
</evidence>
<dbReference type="Gene3D" id="1.20.1420.20">
    <property type="entry name" value="M75 peptidase, HXXE motif"/>
    <property type="match status" value="1"/>
</dbReference>
<dbReference type="PANTHER" id="PTHR30600:SF10">
    <property type="entry name" value="BLL6722 PROTEIN"/>
    <property type="match status" value="1"/>
</dbReference>
<name>A0A9X1XPA3_9FLAO</name>